<feature type="transmembrane region" description="Helical" evidence="6">
    <location>
        <begin position="38"/>
        <end position="56"/>
    </location>
</feature>
<keyword evidence="3" id="KW-0489">Methyltransferase</keyword>
<keyword evidence="6" id="KW-0472">Membrane</keyword>
<dbReference type="EC" id="2.1.1.22" evidence="2"/>
<dbReference type="PANTHER" id="PTHR12303">
    <property type="entry name" value="CARNOSINE N-METHYLTRANSFERASE"/>
    <property type="match status" value="1"/>
</dbReference>
<evidence type="ECO:0000256" key="3">
    <source>
        <dbReference type="ARBA" id="ARBA00022603"/>
    </source>
</evidence>
<keyword evidence="8" id="KW-1185">Reference proteome</keyword>
<evidence type="ECO:0000256" key="4">
    <source>
        <dbReference type="ARBA" id="ARBA00022679"/>
    </source>
</evidence>
<sequence length="398" mass="45150">MNRLAADTLLKKTLLRSSIVLVVYSAIAHNAPPQYSKWFALLVFFAAMLALLRSLLRFQLARLTPPPESNDRLALIDTVAGLLAYPGEMHRFYARRRLLFSRMSARHQHLVSGTGYAKRLAELGRLADRNGELATRIAKLAEKQYNITRGELLYSRHPVANARVVELLKHFVRDWSDEGKRERDVLFPPIIDAIKQEFGVRSNKRVLVPGAGVGRLAYEISLLGCETEANEFSQLMHLGNLFALEQIAESCTVYPFIHNLSHQTTGTQQFRAVRFPDTTPADKDHSGLEVRYGDFLQLKTRYDAIATLFFIDTAENVLDYIDTIKRLLVPGGIWVNYGPLKWGTAPKAEMTAEEMELLLPKMGFTIEKRWSGQAEYVADSESMWRGFYGLEGWIARKS</sequence>
<dbReference type="PANTHER" id="PTHR12303:SF6">
    <property type="entry name" value="CARNOSINE N-METHYLTRANSFERASE"/>
    <property type="match status" value="1"/>
</dbReference>
<accession>A0ABR1EYL2</accession>
<dbReference type="SUPFAM" id="SSF53335">
    <property type="entry name" value="S-adenosyl-L-methionine-dependent methyltransferases"/>
    <property type="match status" value="1"/>
</dbReference>
<dbReference type="InterPro" id="IPR012901">
    <property type="entry name" value="CARME"/>
</dbReference>
<dbReference type="Proteomes" id="UP001498771">
    <property type="component" value="Unassembled WGS sequence"/>
</dbReference>
<dbReference type="Pfam" id="PF07942">
    <property type="entry name" value="CARME"/>
    <property type="match status" value="1"/>
</dbReference>
<evidence type="ECO:0000313" key="7">
    <source>
        <dbReference type="EMBL" id="KAK7202680.1"/>
    </source>
</evidence>
<comment type="similarity">
    <text evidence="1">Belongs to the carnosine N-methyltransferase family.</text>
</comment>
<keyword evidence="5" id="KW-0949">S-adenosyl-L-methionine</keyword>
<keyword evidence="6" id="KW-1133">Transmembrane helix</keyword>
<keyword evidence="6" id="KW-0812">Transmembrane</keyword>
<evidence type="ECO:0000256" key="2">
    <source>
        <dbReference type="ARBA" id="ARBA00012003"/>
    </source>
</evidence>
<keyword evidence="4" id="KW-0808">Transferase</keyword>
<name>A0ABR1EYL2_9ASCO</name>
<dbReference type="SMART" id="SM01296">
    <property type="entry name" value="N2227"/>
    <property type="match status" value="1"/>
</dbReference>
<proteinExistence type="inferred from homology"/>
<evidence type="ECO:0000256" key="5">
    <source>
        <dbReference type="ARBA" id="ARBA00022691"/>
    </source>
</evidence>
<evidence type="ECO:0000256" key="1">
    <source>
        <dbReference type="ARBA" id="ARBA00010086"/>
    </source>
</evidence>
<dbReference type="InterPro" id="IPR029063">
    <property type="entry name" value="SAM-dependent_MTases_sf"/>
</dbReference>
<dbReference type="GeneID" id="90039296"/>
<gene>
    <name evidence="7" type="ORF">BZA70DRAFT_285733</name>
</gene>
<evidence type="ECO:0000313" key="8">
    <source>
        <dbReference type="Proteomes" id="UP001498771"/>
    </source>
</evidence>
<dbReference type="RefSeq" id="XP_064765713.1">
    <property type="nucleotide sequence ID" value="XM_064913784.1"/>
</dbReference>
<protein>
    <recommendedName>
        <fullName evidence="2">carnosine N-methyltransferase</fullName>
        <ecNumber evidence="2">2.1.1.22</ecNumber>
    </recommendedName>
</protein>
<organism evidence="7 8">
    <name type="scientific">Myxozyma melibiosi</name>
    <dbReference type="NCBI Taxonomy" id="54550"/>
    <lineage>
        <taxon>Eukaryota</taxon>
        <taxon>Fungi</taxon>
        <taxon>Dikarya</taxon>
        <taxon>Ascomycota</taxon>
        <taxon>Saccharomycotina</taxon>
        <taxon>Lipomycetes</taxon>
        <taxon>Lipomycetales</taxon>
        <taxon>Lipomycetaceae</taxon>
        <taxon>Myxozyma</taxon>
    </lineage>
</organism>
<comment type="caution">
    <text evidence="7">The sequence shown here is derived from an EMBL/GenBank/DDBJ whole genome shotgun (WGS) entry which is preliminary data.</text>
</comment>
<reference evidence="7 8" key="1">
    <citation type="submission" date="2024-03" db="EMBL/GenBank/DDBJ databases">
        <title>Genome-scale model development and genomic sequencing of the oleaginous clade Lipomyces.</title>
        <authorList>
            <consortium name="Lawrence Berkeley National Laboratory"/>
            <person name="Czajka J.J."/>
            <person name="Han Y."/>
            <person name="Kim J."/>
            <person name="Mondo S.J."/>
            <person name="Hofstad B.A."/>
            <person name="Robles A."/>
            <person name="Haridas S."/>
            <person name="Riley R."/>
            <person name="LaButti K."/>
            <person name="Pangilinan J."/>
            <person name="Andreopoulos W."/>
            <person name="Lipzen A."/>
            <person name="Yan J."/>
            <person name="Wang M."/>
            <person name="Ng V."/>
            <person name="Grigoriev I.V."/>
            <person name="Spatafora J.W."/>
            <person name="Magnuson J.K."/>
            <person name="Baker S.E."/>
            <person name="Pomraning K.R."/>
        </authorList>
    </citation>
    <scope>NUCLEOTIDE SEQUENCE [LARGE SCALE GENOMIC DNA]</scope>
    <source>
        <strain evidence="7 8">Phaff 52-87</strain>
    </source>
</reference>
<evidence type="ECO:0000256" key="6">
    <source>
        <dbReference type="SAM" id="Phobius"/>
    </source>
</evidence>
<dbReference type="Gene3D" id="3.40.50.150">
    <property type="entry name" value="Vaccinia Virus protein VP39"/>
    <property type="match status" value="1"/>
</dbReference>
<dbReference type="EMBL" id="JBBJBU010000016">
    <property type="protein sequence ID" value="KAK7202680.1"/>
    <property type="molecule type" value="Genomic_DNA"/>
</dbReference>